<evidence type="ECO:0000256" key="5">
    <source>
        <dbReference type="ARBA" id="ARBA00022989"/>
    </source>
</evidence>
<dbReference type="Proteomes" id="UP000199158">
    <property type="component" value="Unassembled WGS sequence"/>
</dbReference>
<dbReference type="InterPro" id="IPR003416">
    <property type="entry name" value="MgtC/SapB/SrpB/YhiD_fam"/>
</dbReference>
<evidence type="ECO:0000313" key="9">
    <source>
        <dbReference type="EMBL" id="SEM72113.1"/>
    </source>
</evidence>
<name>A0A1H8ANJ1_9FIRM</name>
<keyword evidence="6 7" id="KW-0472">Membrane</keyword>
<keyword evidence="3" id="KW-1003">Cell membrane</keyword>
<gene>
    <name evidence="9" type="ORF">SAMN05216180_1442</name>
</gene>
<feature type="transmembrane region" description="Helical" evidence="7">
    <location>
        <begin position="129"/>
        <end position="146"/>
    </location>
</feature>
<accession>A0A1H8ANJ1</accession>
<feature type="transmembrane region" description="Helical" evidence="7">
    <location>
        <begin position="47"/>
        <end position="66"/>
    </location>
</feature>
<comment type="similarity">
    <text evidence="2">Belongs to the MgtC/SapB family.</text>
</comment>
<dbReference type="GO" id="GO:0005886">
    <property type="term" value="C:plasma membrane"/>
    <property type="evidence" value="ECO:0007669"/>
    <property type="project" value="UniProtKB-SubCell"/>
</dbReference>
<evidence type="ECO:0000256" key="6">
    <source>
        <dbReference type="ARBA" id="ARBA00023136"/>
    </source>
</evidence>
<dbReference type="EMBL" id="FOCG01000001">
    <property type="protein sequence ID" value="SEM72113.1"/>
    <property type="molecule type" value="Genomic_DNA"/>
</dbReference>
<dbReference type="PANTHER" id="PTHR33778">
    <property type="entry name" value="PROTEIN MGTC"/>
    <property type="match status" value="1"/>
</dbReference>
<evidence type="ECO:0000256" key="2">
    <source>
        <dbReference type="ARBA" id="ARBA00009298"/>
    </source>
</evidence>
<protein>
    <submittedName>
        <fullName evidence="9">Putative Mg2+ transporter-C (MgtC) family protein</fullName>
    </submittedName>
</protein>
<sequence length="236" mass="25746">METIEKLWNLTELSIVSSAVRVLFSMLAGIVIGWERGRKGRPAGIKTHSLVCMASALVMMTGQFIFNEFGGSNDVARLGAQVISGIGFLGAGTIILTGNNKVKGLTTAASIWCSACIGLAIGIGYVSGALLMLFGVLFIFIVISRVEELVNRHSKVMDIYFETNELHCIGEIIKTVKKQGCKINDVQVARQDKGYKKKIERGVSVLLNLYLKNSSQRNSILLFLSENPSVEMVEEV</sequence>
<reference evidence="9 10" key="1">
    <citation type="submission" date="2016-10" db="EMBL/GenBank/DDBJ databases">
        <authorList>
            <person name="de Groot N.N."/>
        </authorList>
    </citation>
    <scope>NUCLEOTIDE SEQUENCE [LARGE SCALE GENOMIC DNA]</scope>
    <source>
        <strain evidence="9 10">CGMCC 1.5070</strain>
    </source>
</reference>
<proteinExistence type="inferred from homology"/>
<dbReference type="PRINTS" id="PR01837">
    <property type="entry name" value="MGTCSAPBPROT"/>
</dbReference>
<feature type="domain" description="MgtC/SapB/SrpB/YhiD N-terminal" evidence="8">
    <location>
        <begin position="23"/>
        <end position="148"/>
    </location>
</feature>
<evidence type="ECO:0000256" key="3">
    <source>
        <dbReference type="ARBA" id="ARBA00022475"/>
    </source>
</evidence>
<dbReference type="InterPro" id="IPR049177">
    <property type="entry name" value="MgtC_SapB_SrpB_YhiD_N"/>
</dbReference>
<keyword evidence="4 7" id="KW-0812">Transmembrane</keyword>
<keyword evidence="5 7" id="KW-1133">Transmembrane helix</keyword>
<evidence type="ECO:0000313" key="10">
    <source>
        <dbReference type="Proteomes" id="UP000199158"/>
    </source>
</evidence>
<dbReference type="RefSeq" id="WP_092753076.1">
    <property type="nucleotide sequence ID" value="NZ_FOCG01000001.1"/>
</dbReference>
<comment type="subcellular location">
    <subcellularLocation>
        <location evidence="1">Cell membrane</location>
        <topology evidence="1">Multi-pass membrane protein</topology>
    </subcellularLocation>
</comment>
<dbReference type="OrthoDB" id="9811198at2"/>
<organism evidence="9 10">
    <name type="scientific">Hydrogenoanaerobacterium saccharovorans</name>
    <dbReference type="NCBI Taxonomy" id="474960"/>
    <lineage>
        <taxon>Bacteria</taxon>
        <taxon>Bacillati</taxon>
        <taxon>Bacillota</taxon>
        <taxon>Clostridia</taxon>
        <taxon>Eubacteriales</taxon>
        <taxon>Oscillospiraceae</taxon>
        <taxon>Hydrogenoanaerobacterium</taxon>
    </lineage>
</organism>
<dbReference type="STRING" id="474960.SAMN05216180_1442"/>
<evidence type="ECO:0000259" key="8">
    <source>
        <dbReference type="Pfam" id="PF02308"/>
    </source>
</evidence>
<keyword evidence="10" id="KW-1185">Reference proteome</keyword>
<dbReference type="AlphaFoldDB" id="A0A1H8ANJ1"/>
<dbReference type="PANTHER" id="PTHR33778:SF1">
    <property type="entry name" value="MAGNESIUM TRANSPORTER YHID-RELATED"/>
    <property type="match status" value="1"/>
</dbReference>
<dbReference type="Pfam" id="PF02308">
    <property type="entry name" value="MgtC"/>
    <property type="match status" value="1"/>
</dbReference>
<evidence type="ECO:0000256" key="7">
    <source>
        <dbReference type="SAM" id="Phobius"/>
    </source>
</evidence>
<feature type="transmembrane region" description="Helical" evidence="7">
    <location>
        <begin position="15"/>
        <end position="35"/>
    </location>
</feature>
<evidence type="ECO:0000256" key="1">
    <source>
        <dbReference type="ARBA" id="ARBA00004651"/>
    </source>
</evidence>
<evidence type="ECO:0000256" key="4">
    <source>
        <dbReference type="ARBA" id="ARBA00022692"/>
    </source>
</evidence>
<feature type="transmembrane region" description="Helical" evidence="7">
    <location>
        <begin position="78"/>
        <end position="97"/>
    </location>
</feature>